<dbReference type="EMBL" id="FTOJ01000003">
    <property type="protein sequence ID" value="SIS77958.1"/>
    <property type="molecule type" value="Genomic_DNA"/>
</dbReference>
<name>A0A1N7LVS5_9FLAO</name>
<evidence type="ECO:0000313" key="4">
    <source>
        <dbReference type="Proteomes" id="UP000238314"/>
    </source>
</evidence>
<dbReference type="OrthoDB" id="1440774at2"/>
<organism evidence="2 3">
    <name type="scientific">Chryseobacterium piscicola</name>
    <dbReference type="NCBI Taxonomy" id="551459"/>
    <lineage>
        <taxon>Bacteria</taxon>
        <taxon>Pseudomonadati</taxon>
        <taxon>Bacteroidota</taxon>
        <taxon>Flavobacteriia</taxon>
        <taxon>Flavobacteriales</taxon>
        <taxon>Weeksellaceae</taxon>
        <taxon>Chryseobacterium group</taxon>
        <taxon>Chryseobacterium</taxon>
    </lineage>
</organism>
<dbReference type="STRING" id="551459.SAMN05421796_103129"/>
<dbReference type="Proteomes" id="UP000238314">
    <property type="component" value="Unassembled WGS sequence"/>
</dbReference>
<dbReference type="NCBIfam" id="TIGR01200">
    <property type="entry name" value="GLPGLI"/>
    <property type="match status" value="1"/>
</dbReference>
<dbReference type="EMBL" id="MUGO01000015">
    <property type="protein sequence ID" value="PQA92507.1"/>
    <property type="molecule type" value="Genomic_DNA"/>
</dbReference>
<protein>
    <submittedName>
        <fullName evidence="2">GLPGLI family protein</fullName>
    </submittedName>
</protein>
<proteinExistence type="predicted"/>
<evidence type="ECO:0000313" key="3">
    <source>
        <dbReference type="Proteomes" id="UP000186246"/>
    </source>
</evidence>
<reference evidence="2" key="3">
    <citation type="submission" date="2017-01" db="EMBL/GenBank/DDBJ databases">
        <authorList>
            <person name="Mah S.A."/>
            <person name="Swanson W.J."/>
            <person name="Moy G.W."/>
            <person name="Vacquier V.D."/>
        </authorList>
    </citation>
    <scope>NUCLEOTIDE SEQUENCE [LARGE SCALE GENOMIC DNA]</scope>
    <source>
        <strain evidence="2">DSM 21068</strain>
    </source>
</reference>
<dbReference type="Proteomes" id="UP000186246">
    <property type="component" value="Unassembled WGS sequence"/>
</dbReference>
<evidence type="ECO:0000313" key="1">
    <source>
        <dbReference type="EMBL" id="PQA92507.1"/>
    </source>
</evidence>
<reference evidence="3" key="2">
    <citation type="submission" date="2017-01" db="EMBL/GenBank/DDBJ databases">
        <authorList>
            <person name="Varghese N."/>
            <person name="Submissions S."/>
        </authorList>
    </citation>
    <scope>NUCLEOTIDE SEQUENCE [LARGE SCALE GENOMIC DNA]</scope>
    <source>
        <strain evidence="3">DSM 21068</strain>
    </source>
</reference>
<gene>
    <name evidence="1" type="ORF">B0A70_10630</name>
    <name evidence="2" type="ORF">SAMN05421796_103129</name>
</gene>
<dbReference type="RefSeq" id="WP_076451062.1">
    <property type="nucleotide sequence ID" value="NZ_FTOJ01000003.1"/>
</dbReference>
<keyword evidence="4" id="KW-1185">Reference proteome</keyword>
<evidence type="ECO:0000313" key="2">
    <source>
        <dbReference type="EMBL" id="SIS77958.1"/>
    </source>
</evidence>
<accession>A0A1N7LVS5</accession>
<sequence>MSVKKTISTLLILTSIYHYSQTIEATYEHVYKNFDSNKSYTFKSEVYYNNIKKNKLFKIFYGINDDNTKIINPYIQGIPAVRSKIISTYILYSANDSISLIKDVIEKKEYILKDKIPKIKWKKRSLRKKINNLTLNSATAEFRGRIYTIWYDANSKICLAPWKFNNVPGLVYEIYDDRKMIFWNLTDLKTTDEEITNPFTDEMKASAIDYKNYPKIRFGLSERMKEMLKNDPSNKMTEQKRDGLEIKFEWEK</sequence>
<dbReference type="InterPro" id="IPR005901">
    <property type="entry name" value="GLPGLI"/>
</dbReference>
<reference evidence="1 4" key="1">
    <citation type="submission" date="2016-11" db="EMBL/GenBank/DDBJ databases">
        <title>Whole genomes of Flavobacteriaceae.</title>
        <authorList>
            <person name="Stine C."/>
            <person name="Li C."/>
            <person name="Tadesse D."/>
        </authorList>
    </citation>
    <scope>NUCLEOTIDE SEQUENCE [LARGE SCALE GENOMIC DNA]</scope>
    <source>
        <strain evidence="1 4">DSM 21068</strain>
    </source>
</reference>
<dbReference type="AlphaFoldDB" id="A0A1N7LVS5"/>